<dbReference type="Gene3D" id="3.90.1170.50">
    <property type="entry name" value="Aldehyde oxidase/xanthine dehydrogenase, a/b hammerhead"/>
    <property type="match status" value="1"/>
</dbReference>
<feature type="domain" description="Aldehyde oxidase/xanthine dehydrogenase a/b hammerhead" evidence="3">
    <location>
        <begin position="22"/>
        <end position="127"/>
    </location>
</feature>
<dbReference type="EC" id="1.2.5.3" evidence="4"/>
<evidence type="ECO:0000259" key="3">
    <source>
        <dbReference type="SMART" id="SM01008"/>
    </source>
</evidence>
<dbReference type="AlphaFoldDB" id="A0A6J4V3K8"/>
<dbReference type="Pfam" id="PF01315">
    <property type="entry name" value="Ald_Xan_dh_C"/>
    <property type="match status" value="1"/>
</dbReference>
<evidence type="ECO:0000256" key="2">
    <source>
        <dbReference type="ARBA" id="ARBA00023002"/>
    </source>
</evidence>
<accession>A0A6J4V3K8</accession>
<evidence type="ECO:0000256" key="1">
    <source>
        <dbReference type="ARBA" id="ARBA00022505"/>
    </source>
</evidence>
<dbReference type="InterPro" id="IPR016208">
    <property type="entry name" value="Ald_Oxase/xanthine_DH-like"/>
</dbReference>
<dbReference type="SUPFAM" id="SSF56003">
    <property type="entry name" value="Molybdenum cofactor-binding domain"/>
    <property type="match status" value="1"/>
</dbReference>
<keyword evidence="1" id="KW-0500">Molybdenum</keyword>
<keyword evidence="2 4" id="KW-0560">Oxidoreductase</keyword>
<evidence type="ECO:0000313" key="4">
    <source>
        <dbReference type="EMBL" id="CAA9563775.1"/>
    </source>
</evidence>
<proteinExistence type="predicted"/>
<dbReference type="InterPro" id="IPR046867">
    <property type="entry name" value="AldOxase/xan_DH_MoCoBD2"/>
</dbReference>
<sequence length="755" mass="78178">MASTYTAVGKRVKRLDSPPKLTGAEQFTGDLQIAGLLKAHIVGSEYAHARIVSVNKDAALAVPGVVAVLTEEDLPIALDESGNATVQLLAGKEALHIGHPVALVLATTAVAGQDAAELVEIEYESLPVVTDLDESIKPDAPHVTEGRKGAFDDEAAMHNADAGSGSSDEEALPPNVSNSVSFDRGDVDKGFSEAAETVELEIASQTVHQGYIETQVALAVPDWSDRLTIYTSTQGAFHGRQKVATSLGIPIEDVNIVAMPVGGGFGGKFVLIEPLVAAAAKAVGRPVLLKYSRTDDFLAGNPAPECKIRIKLGARQDGTITALDSDMIFDSGSASGSPLSIAAILMGGYYKFPNLRIRGYETQTHKPSSGSYRAPGAQQGTFAIESAVDELARRLDLDPLEMRLLNCAEEGDERPNGGPWPKIGLRQCLEALRDHPVWASRASSKANGRGVGIAVGGWPGGIEPATATCRLDSDGKLSVILGSVDLNGTNTTFAQIAAEALGTDTSSVRVKTADTDSAPYAGGTGGSKITYTVGPAVAKAAEDAVEQIKNIAAKHLEASVEDLELVEGSVRVRGVPGSAVTLKEIAGLSMSMSGGNQPILGRGGSGITQSAPGFAAHLAEVEIDDLTGEVQVTRYVAVQDVGFAINPASVEGQIHGGVAQGIGWALYEGIGYAEDGQPDAANLMDYALPRSTMIPEIDVVLVEVGSDAGPYGAKGVGEPPAIPGPAAVANAIRDASGARITTLPIRPPQVLAHLN</sequence>
<dbReference type="PANTHER" id="PTHR11908:SF132">
    <property type="entry name" value="ALDEHYDE OXIDASE 1-RELATED"/>
    <property type="match status" value="1"/>
</dbReference>
<dbReference type="Gene3D" id="3.30.365.10">
    <property type="entry name" value="Aldehyde oxidase/xanthine dehydrogenase, molybdopterin binding domain"/>
    <property type="match status" value="4"/>
</dbReference>
<gene>
    <name evidence="4" type="ORF">AVDCRST_MAG43-2146</name>
</gene>
<dbReference type="InterPro" id="IPR000674">
    <property type="entry name" value="Ald_Oxase/Xan_DH_a/b"/>
</dbReference>
<organism evidence="4">
    <name type="scientific">uncultured Thermomicrobiales bacterium</name>
    <dbReference type="NCBI Taxonomy" id="1645740"/>
    <lineage>
        <taxon>Bacteria</taxon>
        <taxon>Pseudomonadati</taxon>
        <taxon>Thermomicrobiota</taxon>
        <taxon>Thermomicrobia</taxon>
        <taxon>Thermomicrobiales</taxon>
        <taxon>environmental samples</taxon>
    </lineage>
</organism>
<reference evidence="4" key="1">
    <citation type="submission" date="2020-02" db="EMBL/GenBank/DDBJ databases">
        <authorList>
            <person name="Meier V. D."/>
        </authorList>
    </citation>
    <scope>NUCLEOTIDE SEQUENCE</scope>
    <source>
        <strain evidence="4">AVDCRST_MAG43</strain>
    </source>
</reference>
<dbReference type="SMART" id="SM01008">
    <property type="entry name" value="Ald_Xan_dh_C"/>
    <property type="match status" value="1"/>
</dbReference>
<dbReference type="SUPFAM" id="SSF54665">
    <property type="entry name" value="CO dehydrogenase molybdoprotein N-domain-like"/>
    <property type="match status" value="1"/>
</dbReference>
<dbReference type="InterPro" id="IPR037165">
    <property type="entry name" value="AldOxase/xan_DH_Mopterin-bd_sf"/>
</dbReference>
<name>A0A6J4V3K8_9BACT</name>
<dbReference type="PANTHER" id="PTHR11908">
    <property type="entry name" value="XANTHINE DEHYDROGENASE"/>
    <property type="match status" value="1"/>
</dbReference>
<dbReference type="InterPro" id="IPR036856">
    <property type="entry name" value="Ald_Oxase/Xan_DH_a/b_sf"/>
</dbReference>
<protein>
    <submittedName>
        <fullName evidence="4">Aerobic carbon monoxide dehydrogenase (Quinone), large chain</fullName>
        <ecNumber evidence="4">1.2.5.3</ecNumber>
    </submittedName>
</protein>
<dbReference type="EMBL" id="CADCWI010000108">
    <property type="protein sequence ID" value="CAA9563775.1"/>
    <property type="molecule type" value="Genomic_DNA"/>
</dbReference>
<dbReference type="InterPro" id="IPR008274">
    <property type="entry name" value="AldOxase/xan_DH_MoCoBD1"/>
</dbReference>
<dbReference type="GO" id="GO:0005506">
    <property type="term" value="F:iron ion binding"/>
    <property type="evidence" value="ECO:0007669"/>
    <property type="project" value="InterPro"/>
</dbReference>
<dbReference type="Pfam" id="PF20256">
    <property type="entry name" value="MoCoBD_2"/>
    <property type="match status" value="1"/>
</dbReference>
<dbReference type="GO" id="GO:0008805">
    <property type="term" value="F:carbon-monoxide oxygenase activity"/>
    <property type="evidence" value="ECO:0007669"/>
    <property type="project" value="UniProtKB-EC"/>
</dbReference>
<dbReference type="Pfam" id="PF02738">
    <property type="entry name" value="MoCoBD_1"/>
    <property type="match status" value="1"/>
</dbReference>